<dbReference type="EMBL" id="KV453850">
    <property type="protein sequence ID" value="ODV86348.1"/>
    <property type="molecule type" value="Genomic_DNA"/>
</dbReference>
<evidence type="ECO:0000256" key="12">
    <source>
        <dbReference type="PIRSR" id="PIRSR601382-3"/>
    </source>
</evidence>
<feature type="compositionally biased region" description="Basic and acidic residues" evidence="14">
    <location>
        <begin position="578"/>
        <end position="632"/>
    </location>
</feature>
<keyword evidence="4 11" id="KW-0479">Metal-binding</keyword>
<proteinExistence type="inferred from homology"/>
<keyword evidence="5 13" id="KW-0378">Hydrolase</keyword>
<evidence type="ECO:0000256" key="14">
    <source>
        <dbReference type="SAM" id="MobiDB-lite"/>
    </source>
</evidence>
<dbReference type="AlphaFoldDB" id="A0A1E4T3W1"/>
<accession>A0A1E4T3W1</accession>
<evidence type="ECO:0000256" key="13">
    <source>
        <dbReference type="RuleBase" id="RU361193"/>
    </source>
</evidence>
<feature type="active site" description="Proton donor" evidence="10">
    <location>
        <position position="165"/>
    </location>
</feature>
<keyword evidence="15" id="KW-0812">Transmembrane</keyword>
<dbReference type="STRING" id="983967.A0A1E4T3W1"/>
<keyword evidence="13" id="KW-0326">Glycosidase</keyword>
<evidence type="ECO:0000256" key="15">
    <source>
        <dbReference type="SAM" id="Phobius"/>
    </source>
</evidence>
<feature type="active site" evidence="10">
    <location>
        <position position="297"/>
    </location>
</feature>
<dbReference type="EC" id="3.2.1.-" evidence="13"/>
<dbReference type="GO" id="GO:0016020">
    <property type="term" value="C:membrane"/>
    <property type="evidence" value="ECO:0007669"/>
    <property type="project" value="InterPro"/>
</dbReference>
<feature type="active site" description="Proton donor" evidence="10">
    <location>
        <position position="420"/>
    </location>
</feature>
<name>A0A1E4T3W1_9ASCO</name>
<keyword evidence="15" id="KW-1133">Transmembrane helix</keyword>
<dbReference type="InterPro" id="IPR050749">
    <property type="entry name" value="Glycosyl_Hydrolase_47"/>
</dbReference>
<comment type="catalytic activity">
    <reaction evidence="8">
        <text>N(4)-(alpha-D-Man-(1-&gt;2)-alpha-D-Man-(1-&gt;2)-alpha-D-Man-(1-&gt;3)-[alpha-D-Man-(1-&gt;3)-[alpha-D-Man-(1-&gt;2)-alpha-D-Man-(1-&gt;6)]-alpha-D-Man-(1-&gt;6)]-beta-D-Man-(1-&gt;4)-beta-D-GlcNAc-(1-&gt;4)-beta-D-GlcNAc)-L-asparaginyl-[protein] (N-glucan mannose isomer 8A1,2,3B1,3) + 3 H2O = N(4)-(alpha-D-Man-(1-&gt;3)-[alpha-D-Man-(1-&gt;3)-[alpha-D-Man-(1-&gt;6)]-alpha-D-Man-(1-&gt;6)]-beta-D-Man-(1-&gt;4)-beta-D-GlcNAc-(1-&gt;4)-beta-D-GlcNAc)-L-asparaginyl-[protein] (N-glucan mannose isomer 5A1,2) + 3 beta-D-mannose</text>
        <dbReference type="Rhea" id="RHEA:56028"/>
        <dbReference type="Rhea" id="RHEA-COMP:14358"/>
        <dbReference type="Rhea" id="RHEA-COMP:14367"/>
        <dbReference type="ChEBI" id="CHEBI:15377"/>
        <dbReference type="ChEBI" id="CHEBI:28563"/>
        <dbReference type="ChEBI" id="CHEBI:59087"/>
        <dbReference type="ChEBI" id="CHEBI:60628"/>
        <dbReference type="EC" id="3.2.1.113"/>
    </reaction>
</comment>
<dbReference type="PANTHER" id="PTHR11742">
    <property type="entry name" value="MANNOSYL-OLIGOSACCHARIDE ALPHA-1,2-MANNOSIDASE-RELATED"/>
    <property type="match status" value="1"/>
</dbReference>
<dbReference type="GO" id="GO:0004571">
    <property type="term" value="F:mannosyl-oligosaccharide 1,2-alpha-mannosidase activity"/>
    <property type="evidence" value="ECO:0007669"/>
    <property type="project" value="UniProtKB-EC"/>
</dbReference>
<feature type="binding site" evidence="11">
    <location>
        <position position="543"/>
    </location>
    <ligand>
        <name>Ca(2+)</name>
        <dbReference type="ChEBI" id="CHEBI:29108"/>
    </ligand>
</feature>
<dbReference type="InterPro" id="IPR036026">
    <property type="entry name" value="Seven-hairpin_glycosidases"/>
</dbReference>
<dbReference type="PRINTS" id="PR00747">
    <property type="entry name" value="GLYHDRLASE47"/>
</dbReference>
<sequence length="806" mass="91441">MSLKPKSNTWKPNTDSALPLYYKDKLQKDSTVIDKLKRAIIRNRAMLGKSFILSIVVYLVLYLYSLIPSNSNPEGEVIWADRKNEVKQVFLQSWQDYTAHGWGKDVYKPVSQTGSNMGPEPLGWIIVDSLDTLMLMGCKEELKEARSWVEYELNYDFDYDVNTFETTIRMLGGLLSAYYISEDDIYLEKAVHLGNKIMGAFDSPTGIPYASVNLKTGKGKKSHTDRGASSTAEVSTLQLEFKYLAKLTGESLYWEKVEKVMEVLDSNHPTDGLVPIFVNPQSGSYQGNLIRLGSRGDSYYEYLLKQYIQTNESIYLDMYLEAFKGIKKHLYGSSYPNGLSYLGELDHGIGGGLSNKMDHLVCFIGGLFALGATEGLDVQTAKSLPTWNSFKQEQLRLGEEMAYTCYKMYHDVRATGLSPEIVVFNTDPKVLKDFTIKPLDKHNLQRPETVESLYYLYKLTGDVKYREWGYEIFQNFVKHTLVTSGGKDSKPRYTSLDDVTIDPPKKKDNMESFWLAETLKYLYLLFDDETDSKWELSNVVFNTEAHPLPIFQSDFKTGWARETPEVIAAKKQRALQQQKEKEKASQEQKAKDKASQEQKVKEKSSPEQKEKVKEETARQSEPELKLESEHKSAPKLNNGLDELEDTEDIDVKAPHRTAKLKVDKNGDVYDPSMPHEVPVEAKVPVSKPLNEQVLELENDLRMVQDETHEIIDDIQEAKIANSKNNEKVAEDLKKSGELPLAKQPVAVPLDEQLEKILEEKENVVAEPDLTSQTELELQAALAAEAETLEKIQQVEENLGVLEGDSV</sequence>
<dbReference type="InterPro" id="IPR012341">
    <property type="entry name" value="6hp_glycosidase-like_sf"/>
</dbReference>
<feature type="region of interest" description="Disordered" evidence="14">
    <location>
        <begin position="571"/>
        <end position="684"/>
    </location>
</feature>
<keyword evidence="6 11" id="KW-0106">Calcium</keyword>
<evidence type="ECO:0000313" key="16">
    <source>
        <dbReference type="EMBL" id="ODV86348.1"/>
    </source>
</evidence>
<feature type="disulfide bond" evidence="12">
    <location>
        <begin position="362"/>
        <end position="405"/>
    </location>
</feature>
<dbReference type="InterPro" id="IPR001382">
    <property type="entry name" value="Glyco_hydro_47"/>
</dbReference>
<dbReference type="OrthoDB" id="8118055at2759"/>
<organism evidence="16 17">
    <name type="scientific">[Candida] arabinofermentans NRRL YB-2248</name>
    <dbReference type="NCBI Taxonomy" id="983967"/>
    <lineage>
        <taxon>Eukaryota</taxon>
        <taxon>Fungi</taxon>
        <taxon>Dikarya</taxon>
        <taxon>Ascomycota</taxon>
        <taxon>Saccharomycotina</taxon>
        <taxon>Pichiomycetes</taxon>
        <taxon>Pichiales</taxon>
        <taxon>Pichiaceae</taxon>
        <taxon>Ogataea</taxon>
        <taxon>Ogataea/Candida clade</taxon>
    </lineage>
</organism>
<comment type="pathway">
    <text evidence="2">Protein modification; protein glycosylation.</text>
</comment>
<dbReference type="GO" id="GO:0005975">
    <property type="term" value="P:carbohydrate metabolic process"/>
    <property type="evidence" value="ECO:0007669"/>
    <property type="project" value="InterPro"/>
</dbReference>
<dbReference type="GO" id="GO:0005783">
    <property type="term" value="C:endoplasmic reticulum"/>
    <property type="evidence" value="ECO:0007669"/>
    <property type="project" value="TreeGrafter"/>
</dbReference>
<evidence type="ECO:0000256" key="11">
    <source>
        <dbReference type="PIRSR" id="PIRSR601382-2"/>
    </source>
</evidence>
<feature type="active site" evidence="10">
    <location>
        <position position="448"/>
    </location>
</feature>
<dbReference type="Gene3D" id="1.50.10.10">
    <property type="match status" value="1"/>
</dbReference>
<dbReference type="GO" id="GO:0005509">
    <property type="term" value="F:calcium ion binding"/>
    <property type="evidence" value="ECO:0007669"/>
    <property type="project" value="InterPro"/>
</dbReference>
<feature type="transmembrane region" description="Helical" evidence="15">
    <location>
        <begin position="45"/>
        <end position="64"/>
    </location>
</feature>
<evidence type="ECO:0000256" key="4">
    <source>
        <dbReference type="ARBA" id="ARBA00022723"/>
    </source>
</evidence>
<evidence type="ECO:0000256" key="8">
    <source>
        <dbReference type="ARBA" id="ARBA00047669"/>
    </source>
</evidence>
<evidence type="ECO:0000256" key="3">
    <source>
        <dbReference type="ARBA" id="ARBA00007658"/>
    </source>
</evidence>
<gene>
    <name evidence="16" type="ORF">CANARDRAFT_27577</name>
</gene>
<evidence type="ECO:0000313" key="17">
    <source>
        <dbReference type="Proteomes" id="UP000094801"/>
    </source>
</evidence>
<dbReference type="Pfam" id="PF01532">
    <property type="entry name" value="Glyco_hydro_47"/>
    <property type="match status" value="1"/>
</dbReference>
<comment type="catalytic activity">
    <reaction evidence="9">
        <text>N(4)-(alpha-D-Man-(1-&gt;2)-alpha-D-Man-(1-&gt;2)-alpha-D-Man-(1-&gt;3)-[alpha-D-Man-(1-&gt;2)-alpha-D-Man-(1-&gt;3)-[alpha-D-Man-(1-&gt;2)-alpha-D-Man-(1-&gt;6)]-alpha-D-Man-(1-&gt;6)]-beta-D-Man-(1-&gt;4)-beta-D-GlcNAc-(1-&gt;4)-beta-D-GlcNAc)-L-asparaginyl-[protein] (N-glucan mannose isomer 9A1,2,3B1,2,3) + 4 H2O = N(4)-(alpha-D-Man-(1-&gt;3)-[alpha-D-Man-(1-&gt;3)-[alpha-D-Man-(1-&gt;6)]-alpha-D-Man-(1-&gt;6)]-beta-D-Man-(1-&gt;4)-beta-D-GlcNAc-(1-&gt;4)-beta-D-GlcNAc)-L-asparaginyl-[protein] (N-glucan mannose isomer 5A1,2) + 4 beta-D-mannose</text>
        <dbReference type="Rhea" id="RHEA:56008"/>
        <dbReference type="Rhea" id="RHEA-COMP:14356"/>
        <dbReference type="Rhea" id="RHEA-COMP:14367"/>
        <dbReference type="ChEBI" id="CHEBI:15377"/>
        <dbReference type="ChEBI" id="CHEBI:28563"/>
        <dbReference type="ChEBI" id="CHEBI:59087"/>
        <dbReference type="ChEBI" id="CHEBI:139493"/>
        <dbReference type="EC" id="3.2.1.113"/>
    </reaction>
</comment>
<evidence type="ECO:0000256" key="1">
    <source>
        <dbReference type="ARBA" id="ARBA00001913"/>
    </source>
</evidence>
<evidence type="ECO:0000256" key="10">
    <source>
        <dbReference type="PIRSR" id="PIRSR601382-1"/>
    </source>
</evidence>
<keyword evidence="15" id="KW-0472">Membrane</keyword>
<dbReference type="PANTHER" id="PTHR11742:SF55">
    <property type="entry name" value="ENDOPLASMIC RETICULUM MANNOSYL-OLIGOSACCHARIDE 1,2-ALPHA-MANNOSIDASE"/>
    <property type="match status" value="1"/>
</dbReference>
<evidence type="ECO:0000256" key="5">
    <source>
        <dbReference type="ARBA" id="ARBA00022801"/>
    </source>
</evidence>
<comment type="similarity">
    <text evidence="3 13">Belongs to the glycosyl hydrolase 47 family.</text>
</comment>
<dbReference type="Proteomes" id="UP000094801">
    <property type="component" value="Unassembled WGS sequence"/>
</dbReference>
<evidence type="ECO:0000256" key="9">
    <source>
        <dbReference type="ARBA" id="ARBA00048605"/>
    </source>
</evidence>
<evidence type="ECO:0000256" key="7">
    <source>
        <dbReference type="ARBA" id="ARBA00023157"/>
    </source>
</evidence>
<evidence type="ECO:0000256" key="6">
    <source>
        <dbReference type="ARBA" id="ARBA00022837"/>
    </source>
</evidence>
<keyword evidence="17" id="KW-1185">Reference proteome</keyword>
<keyword evidence="7 12" id="KW-1015">Disulfide bond</keyword>
<comment type="cofactor">
    <cofactor evidence="1 11">
        <name>Ca(2+)</name>
        <dbReference type="ChEBI" id="CHEBI:29108"/>
    </cofactor>
</comment>
<dbReference type="SUPFAM" id="SSF48225">
    <property type="entry name" value="Seven-hairpin glycosidases"/>
    <property type="match status" value="1"/>
</dbReference>
<dbReference type="GO" id="GO:0036503">
    <property type="term" value="P:ERAD pathway"/>
    <property type="evidence" value="ECO:0007669"/>
    <property type="project" value="UniProtKB-ARBA"/>
</dbReference>
<protein>
    <recommendedName>
        <fullName evidence="13">alpha-1,2-Mannosidase</fullName>
        <ecNumber evidence="13">3.2.1.-</ecNumber>
    </recommendedName>
</protein>
<evidence type="ECO:0000256" key="2">
    <source>
        <dbReference type="ARBA" id="ARBA00004922"/>
    </source>
</evidence>
<reference evidence="17" key="1">
    <citation type="submission" date="2016-04" db="EMBL/GenBank/DDBJ databases">
        <title>Comparative genomics of biotechnologically important yeasts.</title>
        <authorList>
            <consortium name="DOE Joint Genome Institute"/>
            <person name="Riley R."/>
            <person name="Haridas S."/>
            <person name="Wolfe K.H."/>
            <person name="Lopes M.R."/>
            <person name="Hittinger C.T."/>
            <person name="Goker M."/>
            <person name="Salamov A."/>
            <person name="Wisecaver J."/>
            <person name="Long T.M."/>
            <person name="Aerts A.L."/>
            <person name="Barry K."/>
            <person name="Choi C."/>
            <person name="Clum A."/>
            <person name="Coughlan A.Y."/>
            <person name="Deshpande S."/>
            <person name="Douglass A.P."/>
            <person name="Hanson S.J."/>
            <person name="Klenk H.-P."/>
            <person name="Labutti K."/>
            <person name="Lapidus A."/>
            <person name="Lindquist E."/>
            <person name="Lipzen A."/>
            <person name="Meier-Kolthoff J.P."/>
            <person name="Ohm R.A."/>
            <person name="Otillar R.P."/>
            <person name="Pangilinan J."/>
            <person name="Peng Y."/>
            <person name="Rokas A."/>
            <person name="Rosa C.A."/>
            <person name="Scheuner C."/>
            <person name="Sibirny A.A."/>
            <person name="Slot J.C."/>
            <person name="Stielow J.B."/>
            <person name="Sun H."/>
            <person name="Kurtzman C.P."/>
            <person name="Blackwell M."/>
            <person name="Grigoriev I.V."/>
            <person name="Jeffries T.W."/>
        </authorList>
    </citation>
    <scope>NUCLEOTIDE SEQUENCE [LARGE SCALE GENOMIC DNA]</scope>
    <source>
        <strain evidence="17">NRRL YB-2248</strain>
    </source>
</reference>